<dbReference type="InterPro" id="IPR037525">
    <property type="entry name" value="Velvet_dom"/>
</dbReference>
<keyword evidence="2" id="KW-0749">Sporulation</keyword>
<keyword evidence="10" id="KW-1185">Reference proteome</keyword>
<dbReference type="GeneID" id="34607642"/>
<dbReference type="PROSITE" id="PS51821">
    <property type="entry name" value="VELVET"/>
    <property type="match status" value="1"/>
</dbReference>
<feature type="region of interest" description="Disordered" evidence="7">
    <location>
        <begin position="1"/>
        <end position="37"/>
    </location>
</feature>
<name>A0A1L9S7T2_9EURO</name>
<reference evidence="10" key="1">
    <citation type="journal article" date="2017" name="Genome Biol.">
        <title>Comparative genomics reveals high biological diversity and specific adaptations in the industrially and medically important fungal genus Aspergillus.</title>
        <authorList>
            <person name="de Vries R.P."/>
            <person name="Riley R."/>
            <person name="Wiebenga A."/>
            <person name="Aguilar-Osorio G."/>
            <person name="Amillis S."/>
            <person name="Uchima C.A."/>
            <person name="Anderluh G."/>
            <person name="Asadollahi M."/>
            <person name="Askin M."/>
            <person name="Barry K."/>
            <person name="Battaglia E."/>
            <person name="Bayram O."/>
            <person name="Benocci T."/>
            <person name="Braus-Stromeyer S.A."/>
            <person name="Caldana C."/>
            <person name="Canovas D."/>
            <person name="Cerqueira G.C."/>
            <person name="Chen F."/>
            <person name="Chen W."/>
            <person name="Choi C."/>
            <person name="Clum A."/>
            <person name="Dos Santos R.A."/>
            <person name="Damasio A.R."/>
            <person name="Diallinas G."/>
            <person name="Emri T."/>
            <person name="Fekete E."/>
            <person name="Flipphi M."/>
            <person name="Freyberg S."/>
            <person name="Gallo A."/>
            <person name="Gournas C."/>
            <person name="Habgood R."/>
            <person name="Hainaut M."/>
            <person name="Harispe M.L."/>
            <person name="Henrissat B."/>
            <person name="Hilden K.S."/>
            <person name="Hope R."/>
            <person name="Hossain A."/>
            <person name="Karabika E."/>
            <person name="Karaffa L."/>
            <person name="Karanyi Z."/>
            <person name="Krasevec N."/>
            <person name="Kuo A."/>
            <person name="Kusch H."/>
            <person name="LaButti K."/>
            <person name="Lagendijk E.L."/>
            <person name="Lapidus A."/>
            <person name="Levasseur A."/>
            <person name="Lindquist E."/>
            <person name="Lipzen A."/>
            <person name="Logrieco A.F."/>
            <person name="MacCabe A."/>
            <person name="Maekelae M.R."/>
            <person name="Malavazi I."/>
            <person name="Melin P."/>
            <person name="Meyer V."/>
            <person name="Mielnichuk N."/>
            <person name="Miskei M."/>
            <person name="Molnar A.P."/>
            <person name="Mule G."/>
            <person name="Ngan C.Y."/>
            <person name="Orejas M."/>
            <person name="Orosz E."/>
            <person name="Ouedraogo J.P."/>
            <person name="Overkamp K.M."/>
            <person name="Park H.-S."/>
            <person name="Perrone G."/>
            <person name="Piumi F."/>
            <person name="Punt P.J."/>
            <person name="Ram A.F."/>
            <person name="Ramon A."/>
            <person name="Rauscher S."/>
            <person name="Record E."/>
            <person name="Riano-Pachon D.M."/>
            <person name="Robert V."/>
            <person name="Roehrig J."/>
            <person name="Ruller R."/>
            <person name="Salamov A."/>
            <person name="Salih N.S."/>
            <person name="Samson R.A."/>
            <person name="Sandor E."/>
            <person name="Sanguinetti M."/>
            <person name="Schuetze T."/>
            <person name="Sepcic K."/>
            <person name="Shelest E."/>
            <person name="Sherlock G."/>
            <person name="Sophianopoulou V."/>
            <person name="Squina F.M."/>
            <person name="Sun H."/>
            <person name="Susca A."/>
            <person name="Todd R.B."/>
            <person name="Tsang A."/>
            <person name="Unkles S.E."/>
            <person name="van de Wiele N."/>
            <person name="van Rossen-Uffink D."/>
            <person name="Oliveira J.V."/>
            <person name="Vesth T.C."/>
            <person name="Visser J."/>
            <person name="Yu J.-H."/>
            <person name="Zhou M."/>
            <person name="Andersen M.R."/>
            <person name="Archer D.B."/>
            <person name="Baker S.E."/>
            <person name="Benoit I."/>
            <person name="Brakhage A.A."/>
            <person name="Braus G.H."/>
            <person name="Fischer R."/>
            <person name="Frisvad J.C."/>
            <person name="Goldman G.H."/>
            <person name="Houbraken J."/>
            <person name="Oakley B."/>
            <person name="Pocsi I."/>
            <person name="Scazzocchio C."/>
            <person name="Seiboth B."/>
            <person name="vanKuyk P.A."/>
            <person name="Wortman J."/>
            <person name="Dyer P.S."/>
            <person name="Grigoriev I.V."/>
        </authorList>
    </citation>
    <scope>NUCLEOTIDE SEQUENCE [LARGE SCALE GENOMIC DNA]</scope>
    <source>
        <strain evidence="10">CBS 506.65</strain>
    </source>
</reference>
<dbReference type="Gene3D" id="2.60.40.3960">
    <property type="entry name" value="Velvet domain"/>
    <property type="match status" value="2"/>
</dbReference>
<comment type="subcellular location">
    <subcellularLocation>
        <location evidence="1">Nucleus</location>
    </subcellularLocation>
</comment>
<feature type="compositionally biased region" description="Pro residues" evidence="7">
    <location>
        <begin position="11"/>
        <end position="27"/>
    </location>
</feature>
<dbReference type="Proteomes" id="UP000184188">
    <property type="component" value="Unassembled WGS sequence"/>
</dbReference>
<evidence type="ECO:0000256" key="1">
    <source>
        <dbReference type="ARBA" id="ARBA00004123"/>
    </source>
</evidence>
<evidence type="ECO:0000313" key="9">
    <source>
        <dbReference type="EMBL" id="OJJ43219.1"/>
    </source>
</evidence>
<dbReference type="GO" id="GO:0030435">
    <property type="term" value="P:sporulation resulting in formation of a cellular spore"/>
    <property type="evidence" value="ECO:0007669"/>
    <property type="project" value="UniProtKB-KW"/>
</dbReference>
<keyword evidence="5" id="KW-0539">Nucleus</keyword>
<dbReference type="Pfam" id="PF11754">
    <property type="entry name" value="Velvet"/>
    <property type="match status" value="1"/>
</dbReference>
<evidence type="ECO:0000256" key="4">
    <source>
        <dbReference type="ARBA" id="ARBA00023163"/>
    </source>
</evidence>
<accession>A0A1L9S7T2</accession>
<evidence type="ECO:0000256" key="2">
    <source>
        <dbReference type="ARBA" id="ARBA00022969"/>
    </source>
</evidence>
<proteinExistence type="inferred from homology"/>
<keyword evidence="3" id="KW-0805">Transcription regulation</keyword>
<evidence type="ECO:0000259" key="8">
    <source>
        <dbReference type="PROSITE" id="PS51821"/>
    </source>
</evidence>
<evidence type="ECO:0000256" key="3">
    <source>
        <dbReference type="ARBA" id="ARBA00023015"/>
    </source>
</evidence>
<gene>
    <name evidence="9" type="ORF">ASPZODRAFT_1175753</name>
</gene>
<dbReference type="GO" id="GO:0005634">
    <property type="term" value="C:nucleus"/>
    <property type="evidence" value="ECO:0007669"/>
    <property type="project" value="UniProtKB-SubCell"/>
</dbReference>
<organism evidence="9 10">
    <name type="scientific">Penicilliopsis zonata CBS 506.65</name>
    <dbReference type="NCBI Taxonomy" id="1073090"/>
    <lineage>
        <taxon>Eukaryota</taxon>
        <taxon>Fungi</taxon>
        <taxon>Dikarya</taxon>
        <taxon>Ascomycota</taxon>
        <taxon>Pezizomycotina</taxon>
        <taxon>Eurotiomycetes</taxon>
        <taxon>Eurotiomycetidae</taxon>
        <taxon>Eurotiales</taxon>
        <taxon>Aspergillaceae</taxon>
        <taxon>Penicilliopsis</taxon>
    </lineage>
</organism>
<comment type="similarity">
    <text evidence="6">Belongs to the velvet family. VelB subfamily.</text>
</comment>
<feature type="compositionally biased region" description="Basic and acidic residues" evidence="7">
    <location>
        <begin position="1"/>
        <end position="10"/>
    </location>
</feature>
<evidence type="ECO:0000256" key="6">
    <source>
        <dbReference type="ARBA" id="ARBA00038045"/>
    </source>
</evidence>
<evidence type="ECO:0000313" key="10">
    <source>
        <dbReference type="Proteomes" id="UP000184188"/>
    </source>
</evidence>
<dbReference type="AlphaFoldDB" id="A0A1L9S7T2"/>
<evidence type="ECO:0000256" key="5">
    <source>
        <dbReference type="ARBA" id="ARBA00023242"/>
    </source>
</evidence>
<dbReference type="STRING" id="1073090.A0A1L9S7T2"/>
<dbReference type="InterPro" id="IPR038491">
    <property type="entry name" value="Velvet_dom_sf"/>
</dbReference>
<keyword evidence="4" id="KW-0804">Transcription</keyword>
<dbReference type="EMBL" id="KV878353">
    <property type="protein sequence ID" value="OJJ43219.1"/>
    <property type="molecule type" value="Genomic_DNA"/>
</dbReference>
<dbReference type="PANTHER" id="PTHR33572">
    <property type="entry name" value="SPORE DEVELOPMENT REGULATOR VOSA"/>
    <property type="match status" value="1"/>
</dbReference>
<feature type="domain" description="Velvet" evidence="8">
    <location>
        <begin position="50"/>
        <end position="335"/>
    </location>
</feature>
<sequence>MYTAEHERSHPGPPPPLSMDRIPPPAAAYPTPGSGNLMRSSDHLAPIATVLDGRVWSLQVVQQPIRARMCGFGDKDRRPITPPPCIRLIVRDAQTEKEVDINEIDTSFYVLTVDLWNAEGTSEVNLVRHSASSPSISTATSSSYPPPPQNMAAAYPPYGQTPYGQSVGYPQMGNYYGANQQLAYPNAYGANPQNAYYPPYYPTGNHLPSANMSPAPSSQGTGMFTRNLIGSLSASAFRLTDPDNKIGVWFILQDLSVRTEGTFRLKMNFVNVGTKNTDPSDGANSTVVNHGSAPVLASVFSEPFQVFSAKKFPGVIESTQLSKCFALQGIKIPIRKDGVKGSRGRGVGFCFFRLSRFSRRCWGRFAPVFGMGNTLLFLPYIHT</sequence>
<dbReference type="OrthoDB" id="1746739at2759"/>
<dbReference type="RefSeq" id="XP_022577729.1">
    <property type="nucleotide sequence ID" value="XM_022721177.1"/>
</dbReference>
<evidence type="ECO:0000256" key="7">
    <source>
        <dbReference type="SAM" id="MobiDB-lite"/>
    </source>
</evidence>
<dbReference type="PANTHER" id="PTHR33572:SF3">
    <property type="entry name" value="VELVET COMPLEX SUBUNIT B"/>
    <property type="match status" value="1"/>
</dbReference>
<dbReference type="VEuPathDB" id="FungiDB:ASPZODRAFT_1175753"/>
<dbReference type="InterPro" id="IPR021740">
    <property type="entry name" value="Velvet"/>
</dbReference>
<protein>
    <recommendedName>
        <fullName evidence="8">Velvet domain-containing protein</fullName>
    </recommendedName>
</protein>